<dbReference type="PANTHER" id="PTHR10127:SF880">
    <property type="entry name" value="ZINC METALLOPROTEINASE NAS-5"/>
    <property type="match status" value="1"/>
</dbReference>
<dbReference type="GO" id="GO:0008270">
    <property type="term" value="F:zinc ion binding"/>
    <property type="evidence" value="ECO:0007669"/>
    <property type="project" value="UniProtKB-UniRule"/>
</dbReference>
<dbReference type="InterPro" id="IPR001506">
    <property type="entry name" value="Peptidase_M12A"/>
</dbReference>
<organism evidence="6 7">
    <name type="scientific">Trichostrongylus colubriformis</name>
    <name type="common">Black scour worm</name>
    <dbReference type="NCBI Taxonomy" id="6319"/>
    <lineage>
        <taxon>Eukaryota</taxon>
        <taxon>Metazoa</taxon>
        <taxon>Ecdysozoa</taxon>
        <taxon>Nematoda</taxon>
        <taxon>Chromadorea</taxon>
        <taxon>Rhabditida</taxon>
        <taxon>Rhabditina</taxon>
        <taxon>Rhabditomorpha</taxon>
        <taxon>Strongyloidea</taxon>
        <taxon>Trichostrongylidae</taxon>
        <taxon>Trichostrongylus</taxon>
    </lineage>
</organism>
<name>A0AAN8IGD0_TRICO</name>
<dbReference type="SUPFAM" id="SSF55486">
    <property type="entry name" value="Metalloproteases ('zincins'), catalytic domain"/>
    <property type="match status" value="1"/>
</dbReference>
<dbReference type="InterPro" id="IPR006026">
    <property type="entry name" value="Peptidase_Metallo"/>
</dbReference>
<keyword evidence="2 3" id="KW-0378">Hydrolase</keyword>
<keyword evidence="1" id="KW-1015">Disulfide bond</keyword>
<feature type="compositionally biased region" description="Acidic residues" evidence="4">
    <location>
        <begin position="267"/>
        <end position="286"/>
    </location>
</feature>
<evidence type="ECO:0000313" key="7">
    <source>
        <dbReference type="Proteomes" id="UP001331761"/>
    </source>
</evidence>
<feature type="binding site" evidence="2">
    <location>
        <position position="149"/>
    </location>
    <ligand>
        <name>Zn(2+)</name>
        <dbReference type="ChEBI" id="CHEBI:29105"/>
        <note>catalytic</note>
    </ligand>
</feature>
<comment type="caution">
    <text evidence="6">The sequence shown here is derived from an EMBL/GenBank/DDBJ whole genome shotgun (WGS) entry which is preliminary data.</text>
</comment>
<dbReference type="Proteomes" id="UP001331761">
    <property type="component" value="Unassembled WGS sequence"/>
</dbReference>
<evidence type="ECO:0000256" key="4">
    <source>
        <dbReference type="SAM" id="MobiDB-lite"/>
    </source>
</evidence>
<dbReference type="PANTHER" id="PTHR10127">
    <property type="entry name" value="DISCOIDIN, CUB, EGF, LAMININ , AND ZINC METALLOPROTEASE DOMAIN CONTAINING"/>
    <property type="match status" value="1"/>
</dbReference>
<dbReference type="EC" id="3.4.24.-" evidence="3"/>
<keyword evidence="7" id="KW-1185">Reference proteome</keyword>
<protein>
    <recommendedName>
        <fullName evidence="3">Metalloendopeptidase</fullName>
        <ecNumber evidence="3">3.4.24.-</ecNumber>
    </recommendedName>
</protein>
<dbReference type="CDD" id="cd04280">
    <property type="entry name" value="ZnMc_astacin_like"/>
    <property type="match status" value="1"/>
</dbReference>
<dbReference type="InterPro" id="IPR034035">
    <property type="entry name" value="Astacin-like_dom"/>
</dbReference>
<sequence>MTRNKKSYVLAQGKPIDIFNQGGKGDILQLRATDNNSGRMYNALPKYSNSKWRVRGADGTVVIPFIVTGRYDASERATIAAAMKKIHQNTCIRFVPRTTERDFIDIQNRRGEGCYTNVGRVGGRGILMLESDPQETCIEKEIVLHELMHVIGLWHEHMRYDRDKYIKIMWMNIPRNYWSQFEKVTQGESSTYGIPYDYESVMHYGKRAFAYPGMISMKTKDPKFQNIIGRQKDASPNDWRKICAMYGCQSCMEGKAEIKDNESNTSNDEDNTSNDEDDNSDMDEVTEVIVKPLPT</sequence>
<dbReference type="InterPro" id="IPR024079">
    <property type="entry name" value="MetalloPept_cat_dom_sf"/>
</dbReference>
<feature type="region of interest" description="Disordered" evidence="4">
    <location>
        <begin position="257"/>
        <end position="295"/>
    </location>
</feature>
<keyword evidence="2 3" id="KW-0862">Zinc</keyword>
<evidence type="ECO:0000256" key="3">
    <source>
        <dbReference type="RuleBase" id="RU361183"/>
    </source>
</evidence>
<dbReference type="Pfam" id="PF01400">
    <property type="entry name" value="Astacin"/>
    <property type="match status" value="1"/>
</dbReference>
<dbReference type="Gene3D" id="3.40.390.10">
    <property type="entry name" value="Collagenase (Catalytic Domain)"/>
    <property type="match status" value="1"/>
</dbReference>
<comment type="cofactor">
    <cofactor evidence="2 3">
        <name>Zn(2+)</name>
        <dbReference type="ChEBI" id="CHEBI:29105"/>
    </cofactor>
    <text evidence="2 3">Binds 1 zinc ion per subunit.</text>
</comment>
<gene>
    <name evidence="6" type="ORF">GCK32_009509</name>
</gene>
<evidence type="ECO:0000313" key="6">
    <source>
        <dbReference type="EMBL" id="KAK5972511.1"/>
    </source>
</evidence>
<feature type="domain" description="Peptidase M12A" evidence="5">
    <location>
        <begin position="42"/>
        <end position="249"/>
    </location>
</feature>
<keyword evidence="2 3" id="KW-0482">Metalloprotease</keyword>
<feature type="non-terminal residue" evidence="6">
    <location>
        <position position="295"/>
    </location>
</feature>
<feature type="active site" evidence="2">
    <location>
        <position position="146"/>
    </location>
</feature>
<dbReference type="PROSITE" id="PS51864">
    <property type="entry name" value="ASTACIN"/>
    <property type="match status" value="1"/>
</dbReference>
<feature type="binding site" evidence="2">
    <location>
        <position position="155"/>
    </location>
    <ligand>
        <name>Zn(2+)</name>
        <dbReference type="ChEBI" id="CHEBI:29105"/>
        <note>catalytic</note>
    </ligand>
</feature>
<keyword evidence="2 3" id="KW-0645">Protease</keyword>
<reference evidence="6 7" key="1">
    <citation type="submission" date="2019-10" db="EMBL/GenBank/DDBJ databases">
        <title>Assembly and Annotation for the nematode Trichostrongylus colubriformis.</title>
        <authorList>
            <person name="Martin J."/>
        </authorList>
    </citation>
    <scope>NUCLEOTIDE SEQUENCE [LARGE SCALE GENOMIC DNA]</scope>
    <source>
        <strain evidence="6">G859</strain>
        <tissue evidence="6">Whole worm</tissue>
    </source>
</reference>
<evidence type="ECO:0000256" key="2">
    <source>
        <dbReference type="PROSITE-ProRule" id="PRU01211"/>
    </source>
</evidence>
<keyword evidence="2 3" id="KW-0479">Metal-binding</keyword>
<proteinExistence type="predicted"/>
<dbReference type="EMBL" id="WIXE01016583">
    <property type="protein sequence ID" value="KAK5972511.1"/>
    <property type="molecule type" value="Genomic_DNA"/>
</dbReference>
<comment type="caution">
    <text evidence="2">Lacks conserved residue(s) required for the propagation of feature annotation.</text>
</comment>
<dbReference type="AlphaFoldDB" id="A0AAN8IGD0"/>
<accession>A0AAN8IGD0</accession>
<dbReference type="PRINTS" id="PR00480">
    <property type="entry name" value="ASTACIN"/>
</dbReference>
<dbReference type="GO" id="GO:0006508">
    <property type="term" value="P:proteolysis"/>
    <property type="evidence" value="ECO:0007669"/>
    <property type="project" value="UniProtKB-KW"/>
</dbReference>
<dbReference type="GO" id="GO:0004222">
    <property type="term" value="F:metalloendopeptidase activity"/>
    <property type="evidence" value="ECO:0007669"/>
    <property type="project" value="UniProtKB-UniRule"/>
</dbReference>
<evidence type="ECO:0000256" key="1">
    <source>
        <dbReference type="ARBA" id="ARBA00023157"/>
    </source>
</evidence>
<feature type="binding site" evidence="2">
    <location>
        <position position="145"/>
    </location>
    <ligand>
        <name>Zn(2+)</name>
        <dbReference type="ChEBI" id="CHEBI:29105"/>
        <note>catalytic</note>
    </ligand>
</feature>
<evidence type="ECO:0000259" key="5">
    <source>
        <dbReference type="PROSITE" id="PS51864"/>
    </source>
</evidence>
<dbReference type="SMART" id="SM00235">
    <property type="entry name" value="ZnMc"/>
    <property type="match status" value="1"/>
</dbReference>